<evidence type="ECO:0000313" key="2">
    <source>
        <dbReference type="Proteomes" id="UP001283341"/>
    </source>
</evidence>
<organism evidence="1 2">
    <name type="scientific">Apodospora peruviana</name>
    <dbReference type="NCBI Taxonomy" id="516989"/>
    <lineage>
        <taxon>Eukaryota</taxon>
        <taxon>Fungi</taxon>
        <taxon>Dikarya</taxon>
        <taxon>Ascomycota</taxon>
        <taxon>Pezizomycotina</taxon>
        <taxon>Sordariomycetes</taxon>
        <taxon>Sordariomycetidae</taxon>
        <taxon>Sordariales</taxon>
        <taxon>Lasiosphaeriaceae</taxon>
        <taxon>Apodospora</taxon>
    </lineage>
</organism>
<protein>
    <submittedName>
        <fullName evidence="1">Uncharacterized protein</fullName>
    </submittedName>
</protein>
<evidence type="ECO:0000313" key="1">
    <source>
        <dbReference type="EMBL" id="KAK3322653.1"/>
    </source>
</evidence>
<accession>A0AAE0M8N5</accession>
<sequence length="106" mass="12147">MDWRLECITFLAVSGTCWPTSTCLTDSEHNETGLISDGIRDGSRRRTEATGTEKGSLEGWLLNQTRQHFFSSLLQNSVAYWLSLLRDQRFIQLEITYHLRGKCGSF</sequence>
<keyword evidence="2" id="KW-1185">Reference proteome</keyword>
<dbReference type="EMBL" id="JAUEDM010000003">
    <property type="protein sequence ID" value="KAK3322653.1"/>
    <property type="molecule type" value="Genomic_DNA"/>
</dbReference>
<proteinExistence type="predicted"/>
<name>A0AAE0M8N5_9PEZI</name>
<dbReference type="AlphaFoldDB" id="A0AAE0M8N5"/>
<gene>
    <name evidence="1" type="ORF">B0H66DRAFT_211869</name>
</gene>
<comment type="caution">
    <text evidence="1">The sequence shown here is derived from an EMBL/GenBank/DDBJ whole genome shotgun (WGS) entry which is preliminary data.</text>
</comment>
<reference evidence="1" key="2">
    <citation type="submission" date="2023-06" db="EMBL/GenBank/DDBJ databases">
        <authorList>
            <consortium name="Lawrence Berkeley National Laboratory"/>
            <person name="Haridas S."/>
            <person name="Hensen N."/>
            <person name="Bonometti L."/>
            <person name="Westerberg I."/>
            <person name="Brannstrom I.O."/>
            <person name="Guillou S."/>
            <person name="Cros-Aarteil S."/>
            <person name="Calhoun S."/>
            <person name="Kuo A."/>
            <person name="Mondo S."/>
            <person name="Pangilinan J."/>
            <person name="Riley R."/>
            <person name="Labutti K."/>
            <person name="Andreopoulos B."/>
            <person name="Lipzen A."/>
            <person name="Chen C."/>
            <person name="Yanf M."/>
            <person name="Daum C."/>
            <person name="Ng V."/>
            <person name="Clum A."/>
            <person name="Steindorff A."/>
            <person name="Ohm R."/>
            <person name="Martin F."/>
            <person name="Silar P."/>
            <person name="Natvig D."/>
            <person name="Lalanne C."/>
            <person name="Gautier V."/>
            <person name="Ament-Velasquez S.L."/>
            <person name="Kruys A."/>
            <person name="Hutchinson M.I."/>
            <person name="Powell A.J."/>
            <person name="Barry K."/>
            <person name="Miller A.N."/>
            <person name="Grigoriev I.V."/>
            <person name="Debuchy R."/>
            <person name="Gladieux P."/>
            <person name="Thoren M.H."/>
            <person name="Johannesson H."/>
        </authorList>
    </citation>
    <scope>NUCLEOTIDE SEQUENCE</scope>
    <source>
        <strain evidence="1">CBS 118394</strain>
    </source>
</reference>
<dbReference type="Proteomes" id="UP001283341">
    <property type="component" value="Unassembled WGS sequence"/>
</dbReference>
<reference evidence="1" key="1">
    <citation type="journal article" date="2023" name="Mol. Phylogenet. Evol.">
        <title>Genome-scale phylogeny and comparative genomics of the fungal order Sordariales.</title>
        <authorList>
            <person name="Hensen N."/>
            <person name="Bonometti L."/>
            <person name="Westerberg I."/>
            <person name="Brannstrom I.O."/>
            <person name="Guillou S."/>
            <person name="Cros-Aarteil S."/>
            <person name="Calhoun S."/>
            <person name="Haridas S."/>
            <person name="Kuo A."/>
            <person name="Mondo S."/>
            <person name="Pangilinan J."/>
            <person name="Riley R."/>
            <person name="LaButti K."/>
            <person name="Andreopoulos B."/>
            <person name="Lipzen A."/>
            <person name="Chen C."/>
            <person name="Yan M."/>
            <person name="Daum C."/>
            <person name="Ng V."/>
            <person name="Clum A."/>
            <person name="Steindorff A."/>
            <person name="Ohm R.A."/>
            <person name="Martin F."/>
            <person name="Silar P."/>
            <person name="Natvig D.O."/>
            <person name="Lalanne C."/>
            <person name="Gautier V."/>
            <person name="Ament-Velasquez S.L."/>
            <person name="Kruys A."/>
            <person name="Hutchinson M.I."/>
            <person name="Powell A.J."/>
            <person name="Barry K."/>
            <person name="Miller A.N."/>
            <person name="Grigoriev I.V."/>
            <person name="Debuchy R."/>
            <person name="Gladieux P."/>
            <person name="Hiltunen Thoren M."/>
            <person name="Johannesson H."/>
        </authorList>
    </citation>
    <scope>NUCLEOTIDE SEQUENCE</scope>
    <source>
        <strain evidence="1">CBS 118394</strain>
    </source>
</reference>